<name>A0A6A4W8E5_AMPAM</name>
<keyword evidence="4" id="KW-1185">Reference proteome</keyword>
<sequence>MRCVLVLAMLAVAAHGASISSSVSASSSSDGRESTFSSHRINGGPTFTLGTRGSFGSFGARRQPAAAAFSPLGTRGAFGRPAAPGLGDVQAELNRVAGQLAGAQSSLQG</sequence>
<dbReference type="Proteomes" id="UP000440578">
    <property type="component" value="Unassembled WGS sequence"/>
</dbReference>
<comment type="caution">
    <text evidence="3">The sequence shown here is derived from an EMBL/GenBank/DDBJ whole genome shotgun (WGS) entry which is preliminary data.</text>
</comment>
<feature type="signal peptide" evidence="2">
    <location>
        <begin position="1"/>
        <end position="16"/>
    </location>
</feature>
<evidence type="ECO:0000313" key="3">
    <source>
        <dbReference type="EMBL" id="KAF0298348.1"/>
    </source>
</evidence>
<evidence type="ECO:0000313" key="4">
    <source>
        <dbReference type="Proteomes" id="UP000440578"/>
    </source>
</evidence>
<dbReference type="EMBL" id="VIIS01001436">
    <property type="protein sequence ID" value="KAF0298348.1"/>
    <property type="molecule type" value="Genomic_DNA"/>
</dbReference>
<accession>A0A6A4W8E5</accession>
<dbReference type="AlphaFoldDB" id="A0A6A4W8E5"/>
<protein>
    <recommendedName>
        <fullName evidence="5">Secreted protein</fullName>
    </recommendedName>
</protein>
<evidence type="ECO:0008006" key="5">
    <source>
        <dbReference type="Google" id="ProtNLM"/>
    </source>
</evidence>
<feature type="chain" id="PRO_5025462011" description="Secreted protein" evidence="2">
    <location>
        <begin position="17"/>
        <end position="109"/>
    </location>
</feature>
<evidence type="ECO:0000256" key="2">
    <source>
        <dbReference type="SAM" id="SignalP"/>
    </source>
</evidence>
<feature type="compositionally biased region" description="Low complexity" evidence="1">
    <location>
        <begin position="16"/>
        <end position="29"/>
    </location>
</feature>
<evidence type="ECO:0000256" key="1">
    <source>
        <dbReference type="SAM" id="MobiDB-lite"/>
    </source>
</evidence>
<feature type="region of interest" description="Disordered" evidence="1">
    <location>
        <begin position="16"/>
        <end position="49"/>
    </location>
</feature>
<proteinExistence type="predicted"/>
<reference evidence="3 4" key="1">
    <citation type="submission" date="2019-07" db="EMBL/GenBank/DDBJ databases">
        <title>Draft genome assembly of a fouling barnacle, Amphibalanus amphitrite (Darwin, 1854): The first reference genome for Thecostraca.</title>
        <authorList>
            <person name="Kim W."/>
        </authorList>
    </citation>
    <scope>NUCLEOTIDE SEQUENCE [LARGE SCALE GENOMIC DNA]</scope>
    <source>
        <strain evidence="3">SNU_AA5</strain>
        <tissue evidence="3">Soma without cirri and trophi</tissue>
    </source>
</reference>
<gene>
    <name evidence="3" type="ORF">FJT64_004294</name>
</gene>
<organism evidence="3 4">
    <name type="scientific">Amphibalanus amphitrite</name>
    <name type="common">Striped barnacle</name>
    <name type="synonym">Balanus amphitrite</name>
    <dbReference type="NCBI Taxonomy" id="1232801"/>
    <lineage>
        <taxon>Eukaryota</taxon>
        <taxon>Metazoa</taxon>
        <taxon>Ecdysozoa</taxon>
        <taxon>Arthropoda</taxon>
        <taxon>Crustacea</taxon>
        <taxon>Multicrustacea</taxon>
        <taxon>Cirripedia</taxon>
        <taxon>Thoracica</taxon>
        <taxon>Thoracicalcarea</taxon>
        <taxon>Balanomorpha</taxon>
        <taxon>Balanoidea</taxon>
        <taxon>Balanidae</taxon>
        <taxon>Amphibalaninae</taxon>
        <taxon>Amphibalanus</taxon>
    </lineage>
</organism>
<keyword evidence="2" id="KW-0732">Signal</keyword>